<evidence type="ECO:0000256" key="5">
    <source>
        <dbReference type="PIRSR" id="PIRSR018169-1"/>
    </source>
</evidence>
<dbReference type="Pfam" id="PF03403">
    <property type="entry name" value="PAF-AH_p_II"/>
    <property type="match status" value="1"/>
</dbReference>
<keyword evidence="7" id="KW-0812">Transmembrane</keyword>
<gene>
    <name evidence="8" type="ORF">XA68_11612</name>
</gene>
<feature type="active site" description="Charge relay system" evidence="5">
    <location>
        <position position="428"/>
    </location>
</feature>
<dbReference type="PANTHER" id="PTHR10272:SF11">
    <property type="entry name" value="PHOSPHOLIPASE-RELATED"/>
    <property type="match status" value="1"/>
</dbReference>
<dbReference type="STRING" id="268505.A0A2A9PP57"/>
<dbReference type="AlphaFoldDB" id="A0A2A9PP57"/>
<dbReference type="GO" id="GO:0003847">
    <property type="term" value="F:1-alkyl-2-acetylglycerophosphocholine esterase activity"/>
    <property type="evidence" value="ECO:0007669"/>
    <property type="project" value="UniProtKB-UniRule"/>
</dbReference>
<comment type="catalytic activity">
    <reaction evidence="4">
        <text>a 1-O-alkyl-2-acetyl-sn-glycero-3-phosphocholine + H2O = a 1-O-alkyl-sn-glycero-3-phosphocholine + acetate + H(+)</text>
        <dbReference type="Rhea" id="RHEA:17777"/>
        <dbReference type="ChEBI" id="CHEBI:15377"/>
        <dbReference type="ChEBI" id="CHEBI:15378"/>
        <dbReference type="ChEBI" id="CHEBI:30089"/>
        <dbReference type="ChEBI" id="CHEBI:30909"/>
        <dbReference type="ChEBI" id="CHEBI:36707"/>
        <dbReference type="EC" id="3.1.1.47"/>
    </reaction>
</comment>
<dbReference type="Proteomes" id="UP000037136">
    <property type="component" value="Unassembled WGS sequence"/>
</dbReference>
<feature type="compositionally biased region" description="Low complexity" evidence="6">
    <location>
        <begin position="35"/>
        <end position="49"/>
    </location>
</feature>
<evidence type="ECO:0000256" key="7">
    <source>
        <dbReference type="SAM" id="Phobius"/>
    </source>
</evidence>
<accession>A0A2A9PP57</accession>
<keyword evidence="3 4" id="KW-0443">Lipid metabolism</keyword>
<comment type="caution">
    <text evidence="8">The sequence shown here is derived from an EMBL/GenBank/DDBJ whole genome shotgun (WGS) entry which is preliminary data.</text>
</comment>
<dbReference type="SUPFAM" id="SSF53474">
    <property type="entry name" value="alpha/beta-Hydrolases"/>
    <property type="match status" value="1"/>
</dbReference>
<dbReference type="OrthoDB" id="2363873at2759"/>
<keyword evidence="1 4" id="KW-0378">Hydrolase</keyword>
<comment type="similarity">
    <text evidence="4">Belongs to the serine esterase family.</text>
</comment>
<dbReference type="PANTHER" id="PTHR10272">
    <property type="entry name" value="PLATELET-ACTIVATING FACTOR ACETYLHYDROLASE"/>
    <property type="match status" value="1"/>
</dbReference>
<evidence type="ECO:0000256" key="3">
    <source>
        <dbReference type="ARBA" id="ARBA00023098"/>
    </source>
</evidence>
<dbReference type="EMBL" id="LAZP02000016">
    <property type="protein sequence ID" value="PFH62831.1"/>
    <property type="molecule type" value="Genomic_DNA"/>
</dbReference>
<reference evidence="8 9" key="2">
    <citation type="journal article" date="2017" name="Sci. Rep.">
        <title>Ant-infecting Ophiocordyceps genomes reveal a high diversity of potential behavioral manipulation genes and a possible major role for enterotoxins.</title>
        <authorList>
            <person name="de Bekker C."/>
            <person name="Ohm R.A."/>
            <person name="Evans H.C."/>
            <person name="Brachmann A."/>
            <person name="Hughes D.P."/>
        </authorList>
    </citation>
    <scope>NUCLEOTIDE SEQUENCE [LARGE SCALE GENOMIC DNA]</scope>
    <source>
        <strain evidence="8 9">SC16a</strain>
    </source>
</reference>
<feature type="region of interest" description="Disordered" evidence="6">
    <location>
        <begin position="35"/>
        <end position="59"/>
    </location>
</feature>
<dbReference type="PIRSF" id="PIRSF018169">
    <property type="entry name" value="PAF_acetylhydrolase"/>
    <property type="match status" value="1"/>
</dbReference>
<evidence type="ECO:0000256" key="1">
    <source>
        <dbReference type="ARBA" id="ARBA00022801"/>
    </source>
</evidence>
<keyword evidence="7" id="KW-0472">Membrane</keyword>
<evidence type="ECO:0000256" key="4">
    <source>
        <dbReference type="PIRNR" id="PIRNR018169"/>
    </source>
</evidence>
<keyword evidence="7" id="KW-1133">Transmembrane helix</keyword>
<feature type="active site" description="Nucleophile" evidence="5">
    <location>
        <position position="335"/>
    </location>
</feature>
<evidence type="ECO:0000256" key="6">
    <source>
        <dbReference type="SAM" id="MobiDB-lite"/>
    </source>
</evidence>
<organism evidence="8 9">
    <name type="scientific">Ophiocordyceps unilateralis</name>
    <name type="common">Zombie-ant fungus</name>
    <name type="synonym">Torrubia unilateralis</name>
    <dbReference type="NCBI Taxonomy" id="268505"/>
    <lineage>
        <taxon>Eukaryota</taxon>
        <taxon>Fungi</taxon>
        <taxon>Dikarya</taxon>
        <taxon>Ascomycota</taxon>
        <taxon>Pezizomycotina</taxon>
        <taxon>Sordariomycetes</taxon>
        <taxon>Hypocreomycetidae</taxon>
        <taxon>Hypocreales</taxon>
        <taxon>Ophiocordycipitaceae</taxon>
        <taxon>Ophiocordyceps</taxon>
    </lineage>
</organism>
<name>A0A2A9PP57_OPHUN</name>
<feature type="active site" description="Charge relay system" evidence="5">
    <location>
        <position position="358"/>
    </location>
</feature>
<keyword evidence="2 4" id="KW-0442">Lipid degradation</keyword>
<dbReference type="EC" id="3.1.1.47" evidence="4"/>
<dbReference type="InterPro" id="IPR016715">
    <property type="entry name" value="PAF_acetylhydro_eukaryote"/>
</dbReference>
<keyword evidence="9" id="KW-1185">Reference proteome</keyword>
<dbReference type="GO" id="GO:0016042">
    <property type="term" value="P:lipid catabolic process"/>
    <property type="evidence" value="ECO:0007669"/>
    <property type="project" value="UniProtKB-KW"/>
</dbReference>
<feature type="transmembrane region" description="Helical" evidence="7">
    <location>
        <begin position="68"/>
        <end position="88"/>
    </location>
</feature>
<evidence type="ECO:0000313" key="9">
    <source>
        <dbReference type="Proteomes" id="UP000037136"/>
    </source>
</evidence>
<evidence type="ECO:0000313" key="8">
    <source>
        <dbReference type="EMBL" id="PFH62831.1"/>
    </source>
</evidence>
<reference evidence="8 9" key="1">
    <citation type="journal article" date="2015" name="BMC Genomics">
        <title>Gene expression during zombie ant biting behavior reflects the complexity underlying fungal parasitic behavioral manipulation.</title>
        <authorList>
            <person name="de Bekker C."/>
            <person name="Ohm R.A."/>
            <person name="Loreto R.G."/>
            <person name="Sebastian A."/>
            <person name="Albert I."/>
            <person name="Merrow M."/>
            <person name="Brachmann A."/>
            <person name="Hughes D.P."/>
        </authorList>
    </citation>
    <scope>NUCLEOTIDE SEQUENCE [LARGE SCALE GENOMIC DNA]</scope>
    <source>
        <strain evidence="8 9">SC16a</strain>
    </source>
</reference>
<protein>
    <recommendedName>
        <fullName evidence="4">Putative phospholipase</fullName>
        <ecNumber evidence="4">3.1.1.47</ecNumber>
    </recommendedName>
</protein>
<sequence>MVAAALSKPLAAVSPSLRPTSLGLELDYLADPPSDSDLAPDSPLAIRPRWMPPPPSSSSVRLLSRRRLVTALIALIALYLLTCLLRSVPPFARPLPSYSGRHAVGSVDIEVPLPDAPRRIAGVFDLDSVLFTLYHPVAHDSSSARRRPWIDRPVGPTARGFARLLGLDFFLVRWLFTFVLWTLAGPVRIPAAVDAPLLPSDDRLPVIVFSHGMASSRTDYTAYIGELASRGFVVAAVEHRDGSCPGSVVAPDRPVLSLRGPDDLLQSNISRTAFKRAQITVRTAEMLETIRVLRDLDAGHGPDMFAANARREGAHLATFGNRLALTDGLALAGHSMGATAVLHAVHALSAPVPVIALDPGKQSGRLSPDDAGDGLASPLLVLHSAAWSRPSTSLFYGRPHFDAVCSMVRAALGRSSSAWFLTGLDTAHPSISDAPLLEPLLLRFATGFRLRDPLASLRRHANLSAEFLHLSAGHANHSADLLPGSLLAESVTHSTFGHWLSPGRRRSFPKDWATQWEIHVSPAAAEPRQMHVISPPVPGL</sequence>
<proteinExistence type="inferred from homology"/>
<evidence type="ECO:0000256" key="2">
    <source>
        <dbReference type="ARBA" id="ARBA00022963"/>
    </source>
</evidence>
<dbReference type="Gene3D" id="3.40.50.1820">
    <property type="entry name" value="alpha/beta hydrolase"/>
    <property type="match status" value="1"/>
</dbReference>
<dbReference type="InterPro" id="IPR029058">
    <property type="entry name" value="AB_hydrolase_fold"/>
</dbReference>